<dbReference type="EnsemblMetazoa" id="RPRC009688-RA">
    <property type="protein sequence ID" value="RPRC009688-PA"/>
    <property type="gene ID" value="RPRC009688"/>
</dbReference>
<evidence type="ECO:0000313" key="1">
    <source>
        <dbReference type="EnsemblMetazoa" id="RPRC009688-PA"/>
    </source>
</evidence>
<organism evidence="1 2">
    <name type="scientific">Rhodnius prolixus</name>
    <name type="common">Triatomid bug</name>
    <dbReference type="NCBI Taxonomy" id="13249"/>
    <lineage>
        <taxon>Eukaryota</taxon>
        <taxon>Metazoa</taxon>
        <taxon>Ecdysozoa</taxon>
        <taxon>Arthropoda</taxon>
        <taxon>Hexapoda</taxon>
        <taxon>Insecta</taxon>
        <taxon>Pterygota</taxon>
        <taxon>Neoptera</taxon>
        <taxon>Paraneoptera</taxon>
        <taxon>Hemiptera</taxon>
        <taxon>Heteroptera</taxon>
        <taxon>Panheteroptera</taxon>
        <taxon>Cimicomorpha</taxon>
        <taxon>Reduviidae</taxon>
        <taxon>Triatominae</taxon>
        <taxon>Rhodnius</taxon>
    </lineage>
</organism>
<protein>
    <submittedName>
        <fullName evidence="1">Uncharacterized protein</fullName>
    </submittedName>
</protein>
<accession>T1I068</accession>
<dbReference type="AlphaFoldDB" id="T1I068"/>
<proteinExistence type="predicted"/>
<sequence length="84" mass="9980">MENIQIKKELEQALGLTFSQRTNIEELQDKLIEVQDEAYTLRARALKQKEQFTYLIEECKKFKSDKVRWLNCLNLNLNLDVASF</sequence>
<dbReference type="EMBL" id="ACPB03005866">
    <property type="status" value="NOT_ANNOTATED_CDS"/>
    <property type="molecule type" value="Genomic_DNA"/>
</dbReference>
<dbReference type="Proteomes" id="UP000015103">
    <property type="component" value="Unassembled WGS sequence"/>
</dbReference>
<name>T1I068_RHOPR</name>
<reference evidence="1" key="1">
    <citation type="submission" date="2015-05" db="UniProtKB">
        <authorList>
            <consortium name="EnsemblMetazoa"/>
        </authorList>
    </citation>
    <scope>IDENTIFICATION</scope>
</reference>
<dbReference type="VEuPathDB" id="VectorBase:RPRC009688"/>
<evidence type="ECO:0000313" key="2">
    <source>
        <dbReference type="Proteomes" id="UP000015103"/>
    </source>
</evidence>
<dbReference type="InParanoid" id="T1I068"/>
<dbReference type="HOGENOM" id="CLU_2530270_0_0_1"/>
<keyword evidence="2" id="KW-1185">Reference proteome</keyword>